<keyword evidence="2" id="KW-1185">Reference proteome</keyword>
<name>E0U7F4_GLOV7</name>
<dbReference type="EMBL" id="CP002198">
    <property type="protein sequence ID" value="ADN13650.1"/>
    <property type="molecule type" value="Genomic_DNA"/>
</dbReference>
<reference evidence="2" key="1">
    <citation type="journal article" date="2011" name="MBio">
        <title>Novel metabolic attributes of the genus Cyanothece, comprising a group of unicellular nitrogen-fixing Cyanobacteria.</title>
        <authorList>
            <person name="Bandyopadhyay A."/>
            <person name="Elvitigala T."/>
            <person name="Welsh E."/>
            <person name="Stockel J."/>
            <person name="Liberton M."/>
            <person name="Min H."/>
            <person name="Sherman L.A."/>
            <person name="Pakrasi H.B."/>
        </authorList>
    </citation>
    <scope>NUCLEOTIDE SEQUENCE [LARGE SCALE GENOMIC DNA]</scope>
    <source>
        <strain evidence="2">PCC 7822</strain>
    </source>
</reference>
<protein>
    <submittedName>
        <fullName evidence="1">Uncharacterized protein</fullName>
    </submittedName>
</protein>
<dbReference type="eggNOG" id="ENOG5033A01">
    <property type="taxonomic scope" value="Bacteria"/>
</dbReference>
<dbReference type="OrthoDB" id="466790at2"/>
<dbReference type="HOGENOM" id="CLU_175491_0_0_3"/>
<accession>E0U7F4</accession>
<sequence length="82" mass="9703">MKIEHPTPQPPTLEELKDLEKLKAIIERATADGFLTHYEMDTIKLVMRADGQITPQEIELCQQLIWDKISRGELQYDWEQFF</sequence>
<organism evidence="1 2">
    <name type="scientific">Gloeothece verrucosa (strain PCC 7822)</name>
    <name type="common">Cyanothece sp. (strain PCC 7822)</name>
    <dbReference type="NCBI Taxonomy" id="497965"/>
    <lineage>
        <taxon>Bacteria</taxon>
        <taxon>Bacillati</taxon>
        <taxon>Cyanobacteriota</taxon>
        <taxon>Cyanophyceae</taxon>
        <taxon>Oscillatoriophycideae</taxon>
        <taxon>Chroococcales</taxon>
        <taxon>Aphanothecaceae</taxon>
        <taxon>Gloeothece</taxon>
        <taxon>Gloeothece verrucosa</taxon>
    </lineage>
</organism>
<dbReference type="KEGG" id="cyj:Cyan7822_1660"/>
<evidence type="ECO:0000313" key="2">
    <source>
        <dbReference type="Proteomes" id="UP000008206"/>
    </source>
</evidence>
<proteinExistence type="predicted"/>
<dbReference type="RefSeq" id="WP_013321757.1">
    <property type="nucleotide sequence ID" value="NC_014501.1"/>
</dbReference>
<dbReference type="Proteomes" id="UP000008206">
    <property type="component" value="Chromosome"/>
</dbReference>
<evidence type="ECO:0000313" key="1">
    <source>
        <dbReference type="EMBL" id="ADN13650.1"/>
    </source>
</evidence>
<gene>
    <name evidence="1" type="ordered locus">Cyan7822_1660</name>
</gene>
<dbReference type="AlphaFoldDB" id="E0U7F4"/>